<evidence type="ECO:0000256" key="3">
    <source>
        <dbReference type="ARBA" id="ARBA00022729"/>
    </source>
</evidence>
<reference evidence="6" key="1">
    <citation type="submission" date="2018-06" db="EMBL/GenBank/DDBJ databases">
        <title>Genomic Encyclopedia of Type Strains, Phase IV (KMG-V): Genome sequencing to study the core and pangenomes of soil and plant-associated prokaryotes.</title>
        <authorList>
            <person name="Whitman W."/>
        </authorList>
    </citation>
    <scope>NUCLEOTIDE SEQUENCE [LARGE SCALE GENOMIC DNA]</scope>
    <source>
        <strain evidence="6">MLR2-44</strain>
    </source>
</reference>
<comment type="similarity">
    <text evidence="1">Belongs to the bacterial solute-binding protein 3 family.</text>
</comment>
<dbReference type="GO" id="GO:0005576">
    <property type="term" value="C:extracellular region"/>
    <property type="evidence" value="ECO:0007669"/>
    <property type="project" value="TreeGrafter"/>
</dbReference>
<protein>
    <submittedName>
        <fullName evidence="6">Amino acid ABC transporter substrate-binding protein (PAAT family)</fullName>
    </submittedName>
</protein>
<dbReference type="Pfam" id="PF00497">
    <property type="entry name" value="SBP_bac_3"/>
    <property type="match status" value="1"/>
</dbReference>
<name>A0A2W7PLG8_9BURK</name>
<evidence type="ECO:0000256" key="1">
    <source>
        <dbReference type="ARBA" id="ARBA00010333"/>
    </source>
</evidence>
<sequence length="313" mass="33839">MTAFALPALTTRLSSARRPLAAFLLATSAAAAMLAPAAARAQSPVLDKIRDAGTIVLGYRESALPFSFADNKGQPAGYAVDLCLRAAEAARQKLGLKDLKVRWMPLTPQNRIPAVVNGLVDLDCAPNTNSLERQKQVAFSVSHYVSTVRMLVRADSGIRSFGDLRGKTVVTSAGSTGDRHVRRFKGQYGYHDVYAKDHGESFLLLESGRAQAFVMDDVLLAGLRARAKDPSQYVIVGPALSVEQNALMLSKADPEWKRLVDQTLATTFAGPEVKALQQRWFQQPIGSRGINLALAPSGEVRAAWKHPSDAVTE</sequence>
<comment type="caution">
    <text evidence="6">The sequence shown here is derived from an EMBL/GenBank/DDBJ whole genome shotgun (WGS) entry which is preliminary data.</text>
</comment>
<feature type="chain" id="PRO_5015953317" evidence="4">
    <location>
        <begin position="32"/>
        <end position="313"/>
    </location>
</feature>
<organism evidence="6 7">
    <name type="scientific">Cupriavidus phytorum</name>
    <dbReference type="NCBI Taxonomy" id="3024399"/>
    <lineage>
        <taxon>Bacteria</taxon>
        <taxon>Pseudomonadati</taxon>
        <taxon>Pseudomonadota</taxon>
        <taxon>Betaproteobacteria</taxon>
        <taxon>Burkholderiales</taxon>
        <taxon>Burkholderiaceae</taxon>
        <taxon>Cupriavidus</taxon>
    </lineage>
</organism>
<dbReference type="InterPro" id="IPR001638">
    <property type="entry name" value="Solute-binding_3/MltF_N"/>
</dbReference>
<feature type="signal peptide" evidence="4">
    <location>
        <begin position="1"/>
        <end position="31"/>
    </location>
</feature>
<dbReference type="CDD" id="cd13688">
    <property type="entry name" value="PBP2_GltI_DEBP"/>
    <property type="match status" value="1"/>
</dbReference>
<dbReference type="Proteomes" id="UP000249638">
    <property type="component" value="Unassembled WGS sequence"/>
</dbReference>
<keyword evidence="3 4" id="KW-0732">Signal</keyword>
<dbReference type="Gene3D" id="3.40.190.10">
    <property type="entry name" value="Periplasmic binding protein-like II"/>
    <property type="match status" value="2"/>
</dbReference>
<dbReference type="GO" id="GO:0006865">
    <property type="term" value="P:amino acid transport"/>
    <property type="evidence" value="ECO:0007669"/>
    <property type="project" value="TreeGrafter"/>
</dbReference>
<evidence type="ECO:0000313" key="7">
    <source>
        <dbReference type="Proteomes" id="UP000249638"/>
    </source>
</evidence>
<evidence type="ECO:0000313" key="6">
    <source>
        <dbReference type="EMBL" id="PZX34570.1"/>
    </source>
</evidence>
<dbReference type="AlphaFoldDB" id="A0A2W7PLG8"/>
<gene>
    <name evidence="6" type="ORF">C7416_101855</name>
</gene>
<dbReference type="PANTHER" id="PTHR30085">
    <property type="entry name" value="AMINO ACID ABC TRANSPORTER PERMEASE"/>
    <property type="match status" value="1"/>
</dbReference>
<dbReference type="EMBL" id="QKZN01000001">
    <property type="protein sequence ID" value="PZX34570.1"/>
    <property type="molecule type" value="Genomic_DNA"/>
</dbReference>
<evidence type="ECO:0000256" key="4">
    <source>
        <dbReference type="SAM" id="SignalP"/>
    </source>
</evidence>
<evidence type="ECO:0000259" key="5">
    <source>
        <dbReference type="SMART" id="SM00062"/>
    </source>
</evidence>
<keyword evidence="2" id="KW-0813">Transport</keyword>
<dbReference type="PANTHER" id="PTHR30085:SF2">
    <property type="entry name" value="GLUTAMATE_ASPARTATE IMPORT SOLUTE-BINDING PROTEIN"/>
    <property type="match status" value="1"/>
</dbReference>
<evidence type="ECO:0000256" key="2">
    <source>
        <dbReference type="ARBA" id="ARBA00022448"/>
    </source>
</evidence>
<proteinExistence type="inferred from homology"/>
<dbReference type="InterPro" id="IPR051455">
    <property type="entry name" value="Bact_solute-bind_prot3"/>
</dbReference>
<accession>A0A2W7PLG8</accession>
<dbReference type="GO" id="GO:0030288">
    <property type="term" value="C:outer membrane-bounded periplasmic space"/>
    <property type="evidence" value="ECO:0007669"/>
    <property type="project" value="TreeGrafter"/>
</dbReference>
<dbReference type="SUPFAM" id="SSF53850">
    <property type="entry name" value="Periplasmic binding protein-like II"/>
    <property type="match status" value="1"/>
</dbReference>
<keyword evidence="7" id="KW-1185">Reference proteome</keyword>
<feature type="domain" description="Solute-binding protein family 3/N-terminal" evidence="5">
    <location>
        <begin position="54"/>
        <end position="284"/>
    </location>
</feature>
<dbReference type="SMART" id="SM00062">
    <property type="entry name" value="PBPb"/>
    <property type="match status" value="1"/>
</dbReference>